<proteinExistence type="predicted"/>
<dbReference type="AlphaFoldDB" id="A0A437M912"/>
<organism evidence="6 7">
    <name type="scientific">Sphingomonas crocodyli</name>
    <dbReference type="NCBI Taxonomy" id="1979270"/>
    <lineage>
        <taxon>Bacteria</taxon>
        <taxon>Pseudomonadati</taxon>
        <taxon>Pseudomonadota</taxon>
        <taxon>Alphaproteobacteria</taxon>
        <taxon>Sphingomonadales</taxon>
        <taxon>Sphingomonadaceae</taxon>
        <taxon>Sphingomonas</taxon>
    </lineage>
</organism>
<dbReference type="SUPFAM" id="SSF46689">
    <property type="entry name" value="Homeodomain-like"/>
    <property type="match status" value="1"/>
</dbReference>
<dbReference type="EMBL" id="SACN01000001">
    <property type="protein sequence ID" value="RVT94182.1"/>
    <property type="molecule type" value="Genomic_DNA"/>
</dbReference>
<dbReference type="PANTHER" id="PTHR30055">
    <property type="entry name" value="HTH-TYPE TRANSCRIPTIONAL REGULATOR RUTR"/>
    <property type="match status" value="1"/>
</dbReference>
<gene>
    <name evidence="6" type="ORF">EOD43_10110</name>
</gene>
<protein>
    <submittedName>
        <fullName evidence="6">TetR/AcrR family transcriptional regulator</fullName>
    </submittedName>
</protein>
<reference evidence="6 7" key="1">
    <citation type="submission" date="2019-01" db="EMBL/GenBank/DDBJ databases">
        <authorList>
            <person name="Chen W.-M."/>
        </authorList>
    </citation>
    <scope>NUCLEOTIDE SEQUENCE [LARGE SCALE GENOMIC DNA]</scope>
    <source>
        <strain evidence="6 7">CCP-7</strain>
    </source>
</reference>
<evidence type="ECO:0000256" key="4">
    <source>
        <dbReference type="PROSITE-ProRule" id="PRU00335"/>
    </source>
</evidence>
<dbReference type="Pfam" id="PF00440">
    <property type="entry name" value="TetR_N"/>
    <property type="match status" value="1"/>
</dbReference>
<comment type="caution">
    <text evidence="6">The sequence shown here is derived from an EMBL/GenBank/DDBJ whole genome shotgun (WGS) entry which is preliminary data.</text>
</comment>
<dbReference type="GO" id="GO:0003700">
    <property type="term" value="F:DNA-binding transcription factor activity"/>
    <property type="evidence" value="ECO:0007669"/>
    <property type="project" value="TreeGrafter"/>
</dbReference>
<keyword evidence="7" id="KW-1185">Reference proteome</keyword>
<keyword evidence="3" id="KW-0804">Transcription</keyword>
<dbReference type="PROSITE" id="PS50977">
    <property type="entry name" value="HTH_TETR_2"/>
    <property type="match status" value="1"/>
</dbReference>
<dbReference type="OrthoDB" id="2356263at2"/>
<keyword evidence="2 4" id="KW-0238">DNA-binding</keyword>
<accession>A0A437M912</accession>
<evidence type="ECO:0000259" key="5">
    <source>
        <dbReference type="PROSITE" id="PS50977"/>
    </source>
</evidence>
<dbReference type="InterPro" id="IPR050109">
    <property type="entry name" value="HTH-type_TetR-like_transc_reg"/>
</dbReference>
<dbReference type="GO" id="GO:0000976">
    <property type="term" value="F:transcription cis-regulatory region binding"/>
    <property type="evidence" value="ECO:0007669"/>
    <property type="project" value="TreeGrafter"/>
</dbReference>
<dbReference type="Gene3D" id="1.10.357.10">
    <property type="entry name" value="Tetracycline Repressor, domain 2"/>
    <property type="match status" value="1"/>
</dbReference>
<evidence type="ECO:0000256" key="2">
    <source>
        <dbReference type="ARBA" id="ARBA00023125"/>
    </source>
</evidence>
<feature type="domain" description="HTH tetR-type" evidence="5">
    <location>
        <begin position="14"/>
        <end position="75"/>
    </location>
</feature>
<dbReference type="InterPro" id="IPR001647">
    <property type="entry name" value="HTH_TetR"/>
</dbReference>
<keyword evidence="1" id="KW-0805">Transcription regulation</keyword>
<dbReference type="PANTHER" id="PTHR30055:SF234">
    <property type="entry name" value="HTH-TYPE TRANSCRIPTIONAL REGULATOR BETI"/>
    <property type="match status" value="1"/>
</dbReference>
<evidence type="ECO:0000256" key="1">
    <source>
        <dbReference type="ARBA" id="ARBA00023015"/>
    </source>
</evidence>
<dbReference type="Proteomes" id="UP000282971">
    <property type="component" value="Unassembled WGS sequence"/>
</dbReference>
<dbReference type="RefSeq" id="WP_127743425.1">
    <property type="nucleotide sequence ID" value="NZ_SACN01000001.1"/>
</dbReference>
<dbReference type="InterPro" id="IPR009057">
    <property type="entry name" value="Homeodomain-like_sf"/>
</dbReference>
<evidence type="ECO:0000313" key="6">
    <source>
        <dbReference type="EMBL" id="RVT94182.1"/>
    </source>
</evidence>
<comment type="caution">
    <text evidence="4">Lacks conserved residue(s) required for the propagation of feature annotation.</text>
</comment>
<evidence type="ECO:0000313" key="7">
    <source>
        <dbReference type="Proteomes" id="UP000282971"/>
    </source>
</evidence>
<name>A0A437M912_9SPHN</name>
<evidence type="ECO:0000256" key="3">
    <source>
        <dbReference type="ARBA" id="ARBA00023163"/>
    </source>
</evidence>
<sequence length="233" mass="25826">MASTKIRSPDPRSAQAVTSLLKISEALFAERGIDNVSLREIATAAGSKNNNAVQYHFGSKEDLLVAIFRQRVEQMEDRRAEMIAIADEAGLMGDLPTLLEIVCLPHLDLTDEDGRHPYPSFLLQYTRRSWRVGDGNWAGAGAIGPHLQRTTIAMRETLAPLRTDVARMRSQLCTFMFLDALIRWDQVEADAREAHSIFVVDALSAAQAALVAGRNDPPRKISPFRALFPMLAL</sequence>